<dbReference type="SUPFAM" id="SSF57850">
    <property type="entry name" value="RING/U-box"/>
    <property type="match status" value="1"/>
</dbReference>
<evidence type="ECO:0000313" key="7">
    <source>
        <dbReference type="EMBL" id="EAS03551.2"/>
    </source>
</evidence>
<accession>Q245T2</accession>
<dbReference type="Proteomes" id="UP000009168">
    <property type="component" value="Unassembled WGS sequence"/>
</dbReference>
<evidence type="ECO:0000256" key="2">
    <source>
        <dbReference type="ARBA" id="ARBA00022771"/>
    </source>
</evidence>
<evidence type="ECO:0000256" key="5">
    <source>
        <dbReference type="SAM" id="MobiDB-lite"/>
    </source>
</evidence>
<dbReference type="PANTHER" id="PTHR45969">
    <property type="entry name" value="RING ZINC FINGER PROTEIN-RELATED"/>
    <property type="match status" value="1"/>
</dbReference>
<dbReference type="GO" id="GO:0061630">
    <property type="term" value="F:ubiquitin protein ligase activity"/>
    <property type="evidence" value="ECO:0007669"/>
    <property type="project" value="TreeGrafter"/>
</dbReference>
<gene>
    <name evidence="7" type="ORF">TTHERM_00245670</name>
</gene>
<evidence type="ECO:0000256" key="1">
    <source>
        <dbReference type="ARBA" id="ARBA00022723"/>
    </source>
</evidence>
<sequence length="143" mass="16746">MKNTIVNRILAQSQIRPNEYMALQQYLQMINSQSRFSISSQSQNNSTLNETFNQNQTNNNNNQRNSIRSEVASDLIKQKDFVVFGDDSESVEKQEFTCSICQLQIQLQEKVIHLQCKHLYHSDCLQVWLVNHHTCPLCRQVVW</sequence>
<evidence type="ECO:0000256" key="4">
    <source>
        <dbReference type="PROSITE-ProRule" id="PRU00175"/>
    </source>
</evidence>
<dbReference type="Pfam" id="PF13639">
    <property type="entry name" value="zf-RING_2"/>
    <property type="match status" value="1"/>
</dbReference>
<keyword evidence="3" id="KW-0862">Zinc</keyword>
<dbReference type="InterPro" id="IPR001841">
    <property type="entry name" value="Znf_RING"/>
</dbReference>
<dbReference type="GO" id="GO:0016567">
    <property type="term" value="P:protein ubiquitination"/>
    <property type="evidence" value="ECO:0007669"/>
    <property type="project" value="TreeGrafter"/>
</dbReference>
<evidence type="ECO:0000256" key="3">
    <source>
        <dbReference type="ARBA" id="ARBA00022833"/>
    </source>
</evidence>
<dbReference type="AlphaFoldDB" id="Q245T2"/>
<organism evidence="7 8">
    <name type="scientific">Tetrahymena thermophila (strain SB210)</name>
    <dbReference type="NCBI Taxonomy" id="312017"/>
    <lineage>
        <taxon>Eukaryota</taxon>
        <taxon>Sar</taxon>
        <taxon>Alveolata</taxon>
        <taxon>Ciliophora</taxon>
        <taxon>Intramacronucleata</taxon>
        <taxon>Oligohymenophorea</taxon>
        <taxon>Hymenostomatida</taxon>
        <taxon>Tetrahymenina</taxon>
        <taxon>Tetrahymenidae</taxon>
        <taxon>Tetrahymena</taxon>
    </lineage>
</organism>
<dbReference type="EMBL" id="GG662474">
    <property type="protein sequence ID" value="EAS03551.2"/>
    <property type="molecule type" value="Genomic_DNA"/>
</dbReference>
<protein>
    <submittedName>
        <fullName evidence="7">C3HC4 type (RING finger) zinc finger protein</fullName>
    </submittedName>
</protein>
<dbReference type="PANTHER" id="PTHR45969:SF69">
    <property type="entry name" value="FINGER DOMAIN PROTEIN, PUTATIVE (AFU_ORTHOLOGUE AFUA_3G12190)-RELATED"/>
    <property type="match status" value="1"/>
</dbReference>
<keyword evidence="2 4" id="KW-0863">Zinc-finger</keyword>
<dbReference type="KEGG" id="tet:TTHERM_00245670"/>
<feature type="domain" description="RING-type" evidence="6">
    <location>
        <begin position="98"/>
        <end position="139"/>
    </location>
</feature>
<keyword evidence="1" id="KW-0479">Metal-binding</keyword>
<dbReference type="SMART" id="SM00184">
    <property type="entry name" value="RING"/>
    <property type="match status" value="1"/>
</dbReference>
<dbReference type="eggNOG" id="KOG0800">
    <property type="taxonomic scope" value="Eukaryota"/>
</dbReference>
<evidence type="ECO:0000313" key="8">
    <source>
        <dbReference type="Proteomes" id="UP000009168"/>
    </source>
</evidence>
<feature type="region of interest" description="Disordered" evidence="5">
    <location>
        <begin position="45"/>
        <end position="64"/>
    </location>
</feature>
<proteinExistence type="predicted"/>
<dbReference type="Gene3D" id="3.30.40.10">
    <property type="entry name" value="Zinc/RING finger domain, C3HC4 (zinc finger)"/>
    <property type="match status" value="1"/>
</dbReference>
<dbReference type="GO" id="GO:0008270">
    <property type="term" value="F:zinc ion binding"/>
    <property type="evidence" value="ECO:0007669"/>
    <property type="project" value="UniProtKB-KW"/>
</dbReference>
<reference evidence="8" key="1">
    <citation type="journal article" date="2006" name="PLoS Biol.">
        <title>Macronuclear genome sequence of the ciliate Tetrahymena thermophila, a model eukaryote.</title>
        <authorList>
            <person name="Eisen J.A."/>
            <person name="Coyne R.S."/>
            <person name="Wu M."/>
            <person name="Wu D."/>
            <person name="Thiagarajan M."/>
            <person name="Wortman J.R."/>
            <person name="Badger J.H."/>
            <person name="Ren Q."/>
            <person name="Amedeo P."/>
            <person name="Jones K.M."/>
            <person name="Tallon L.J."/>
            <person name="Delcher A.L."/>
            <person name="Salzberg S.L."/>
            <person name="Silva J.C."/>
            <person name="Haas B.J."/>
            <person name="Majoros W.H."/>
            <person name="Farzad M."/>
            <person name="Carlton J.M."/>
            <person name="Smith R.K. Jr."/>
            <person name="Garg J."/>
            <person name="Pearlman R.E."/>
            <person name="Karrer K.M."/>
            <person name="Sun L."/>
            <person name="Manning G."/>
            <person name="Elde N.C."/>
            <person name="Turkewitz A.P."/>
            <person name="Asai D.J."/>
            <person name="Wilkes D.E."/>
            <person name="Wang Y."/>
            <person name="Cai H."/>
            <person name="Collins K."/>
            <person name="Stewart B.A."/>
            <person name="Lee S.R."/>
            <person name="Wilamowska K."/>
            <person name="Weinberg Z."/>
            <person name="Ruzzo W.L."/>
            <person name="Wloga D."/>
            <person name="Gaertig J."/>
            <person name="Frankel J."/>
            <person name="Tsao C.-C."/>
            <person name="Gorovsky M.A."/>
            <person name="Keeling P.J."/>
            <person name="Waller R.F."/>
            <person name="Patron N.J."/>
            <person name="Cherry J.M."/>
            <person name="Stover N.A."/>
            <person name="Krieger C.J."/>
            <person name="del Toro C."/>
            <person name="Ryder H.F."/>
            <person name="Williamson S.C."/>
            <person name="Barbeau R.A."/>
            <person name="Hamilton E.P."/>
            <person name="Orias E."/>
        </authorList>
    </citation>
    <scope>NUCLEOTIDE SEQUENCE [LARGE SCALE GENOMIC DNA]</scope>
    <source>
        <strain evidence="8">SB210</strain>
    </source>
</reference>
<dbReference type="STRING" id="312017.Q245T2"/>
<dbReference type="PROSITE" id="PS50089">
    <property type="entry name" value="ZF_RING_2"/>
    <property type="match status" value="1"/>
</dbReference>
<dbReference type="HOGENOM" id="CLU_800462_0_0_1"/>
<evidence type="ECO:0000259" key="6">
    <source>
        <dbReference type="PROSITE" id="PS50089"/>
    </source>
</evidence>
<dbReference type="InParanoid" id="Q245T2"/>
<dbReference type="OrthoDB" id="313293at2759"/>
<name>Q245T2_TETTS</name>
<dbReference type="RefSeq" id="XP_001023796.2">
    <property type="nucleotide sequence ID" value="XM_001023796.2"/>
</dbReference>
<dbReference type="GeneID" id="7841492"/>
<dbReference type="InterPro" id="IPR013083">
    <property type="entry name" value="Znf_RING/FYVE/PHD"/>
</dbReference>
<keyword evidence="8" id="KW-1185">Reference proteome</keyword>